<accession>A0A1W6MJA0</accession>
<keyword evidence="1" id="KW-0732">Signal</keyword>
<reference evidence="2 3" key="1">
    <citation type="submission" date="2016-11" db="EMBL/GenBank/DDBJ databases">
        <title>Trade-off between light-utilization and light-protection in marine flavobacteria.</title>
        <authorList>
            <person name="Kumagai Y."/>
        </authorList>
    </citation>
    <scope>NUCLEOTIDE SEQUENCE [LARGE SCALE GENOMIC DNA]</scope>
    <source>
        <strain evidence="2 3">JCM 13191</strain>
    </source>
</reference>
<gene>
    <name evidence="2" type="ORF">BST97_05855</name>
</gene>
<sequence>MRNLKFIFLLICGTVLAQDADLVLQSEMGALPKYDLKFWEVSKSVDSIGSRTYVLKDGNIVIKEKASFIFNDDAFLQKEIRTYYYSDRPRTSSTSYEYDENGLVSLTRGNGQVIKYEKSPDGKFRFIRKKKIHYRDNLLEYYSEDQIINKDNTRYEYHKGWYKQIFSATGYITGNKHTEIIRYYYDYKLYAEIHKAKKHIRINVFNQQFYKEGIDPNAWISYIDKKLTDSSGLDAIIPDPMESVEYLAQGFEKIRLDKFDNYTDWTRSYRLSRSYTEELNKEYTFRKIYFTDGTEVGSTDFDKNWLSSLPTSLY</sequence>
<organism evidence="2 3">
    <name type="scientific">Nonlabens spongiae</name>
    <dbReference type="NCBI Taxonomy" id="331648"/>
    <lineage>
        <taxon>Bacteria</taxon>
        <taxon>Pseudomonadati</taxon>
        <taxon>Bacteroidota</taxon>
        <taxon>Flavobacteriia</taxon>
        <taxon>Flavobacteriales</taxon>
        <taxon>Flavobacteriaceae</taxon>
        <taxon>Nonlabens</taxon>
    </lineage>
</organism>
<dbReference type="STRING" id="331648.BST97_05855"/>
<feature type="signal peptide" evidence="1">
    <location>
        <begin position="1"/>
        <end position="17"/>
    </location>
</feature>
<dbReference type="OrthoDB" id="1255771at2"/>
<evidence type="ECO:0000313" key="2">
    <source>
        <dbReference type="EMBL" id="ARN77549.1"/>
    </source>
</evidence>
<keyword evidence="3" id="KW-1185">Reference proteome</keyword>
<dbReference type="EMBL" id="CP019344">
    <property type="protein sequence ID" value="ARN77549.1"/>
    <property type="molecule type" value="Genomic_DNA"/>
</dbReference>
<name>A0A1W6MJA0_9FLAO</name>
<dbReference type="AlphaFoldDB" id="A0A1W6MJA0"/>
<proteinExistence type="predicted"/>
<protein>
    <recommendedName>
        <fullName evidence="4">DUF4595 domain-containing protein</fullName>
    </recommendedName>
</protein>
<feature type="chain" id="PRO_5012054594" description="DUF4595 domain-containing protein" evidence="1">
    <location>
        <begin position="18"/>
        <end position="314"/>
    </location>
</feature>
<evidence type="ECO:0000313" key="3">
    <source>
        <dbReference type="Proteomes" id="UP000193431"/>
    </source>
</evidence>
<dbReference type="RefSeq" id="WP_085766350.1">
    <property type="nucleotide sequence ID" value="NZ_CP019344.1"/>
</dbReference>
<evidence type="ECO:0000256" key="1">
    <source>
        <dbReference type="SAM" id="SignalP"/>
    </source>
</evidence>
<dbReference type="Proteomes" id="UP000193431">
    <property type="component" value="Chromosome"/>
</dbReference>
<evidence type="ECO:0008006" key="4">
    <source>
        <dbReference type="Google" id="ProtNLM"/>
    </source>
</evidence>